<feature type="region of interest" description="Disordered" evidence="1">
    <location>
        <begin position="1"/>
        <end position="29"/>
    </location>
</feature>
<keyword evidence="2" id="KW-0472">Membrane</keyword>
<name>A0ABR9DVF0_9MICO</name>
<feature type="transmembrane region" description="Helical" evidence="2">
    <location>
        <begin position="407"/>
        <end position="426"/>
    </location>
</feature>
<feature type="compositionally biased region" description="Low complexity" evidence="1">
    <location>
        <begin position="15"/>
        <end position="24"/>
    </location>
</feature>
<feature type="transmembrane region" description="Helical" evidence="2">
    <location>
        <begin position="335"/>
        <end position="355"/>
    </location>
</feature>
<proteinExistence type="predicted"/>
<keyword evidence="2" id="KW-1133">Transmembrane helix</keyword>
<reference evidence="3 4" key="1">
    <citation type="submission" date="2020-09" db="EMBL/GenBank/DDBJ databases">
        <title>Flavimobilis rhizosphaerae sp. nov., isolated from rhizosphere soil of Spartina alterniflora.</title>
        <authorList>
            <person name="Hanqin C."/>
        </authorList>
    </citation>
    <scope>NUCLEOTIDE SEQUENCE [LARGE SCALE GENOMIC DNA]</scope>
    <source>
        <strain evidence="3 4">GY 10621</strain>
    </source>
</reference>
<keyword evidence="2" id="KW-0812">Transmembrane</keyword>
<evidence type="ECO:0000313" key="4">
    <source>
        <dbReference type="Proteomes" id="UP000642107"/>
    </source>
</evidence>
<accession>A0ABR9DVF0</accession>
<feature type="transmembrane region" description="Helical" evidence="2">
    <location>
        <begin position="179"/>
        <end position="198"/>
    </location>
</feature>
<dbReference type="InterPro" id="IPR018650">
    <property type="entry name" value="STSV1_Orf64"/>
</dbReference>
<evidence type="ECO:0000313" key="3">
    <source>
        <dbReference type="EMBL" id="MBD9699985.1"/>
    </source>
</evidence>
<comment type="caution">
    <text evidence="3">The sequence shown here is derived from an EMBL/GenBank/DDBJ whole genome shotgun (WGS) entry which is preliminary data.</text>
</comment>
<dbReference type="Pfam" id="PF09852">
    <property type="entry name" value="DUF2079"/>
    <property type="match status" value="1"/>
</dbReference>
<protein>
    <submittedName>
        <fullName evidence="3">DUF2079 domain-containing protein</fullName>
    </submittedName>
</protein>
<gene>
    <name evidence="3" type="ORF">IGS67_10850</name>
</gene>
<dbReference type="RefSeq" id="WP_192280822.1">
    <property type="nucleotide sequence ID" value="NZ_JACZDF010000006.1"/>
</dbReference>
<feature type="transmembrane region" description="Helical" evidence="2">
    <location>
        <begin position="151"/>
        <end position="172"/>
    </location>
</feature>
<keyword evidence="4" id="KW-1185">Reference proteome</keyword>
<feature type="transmembrane region" description="Helical" evidence="2">
    <location>
        <begin position="73"/>
        <end position="93"/>
    </location>
</feature>
<feature type="transmembrane region" description="Helical" evidence="2">
    <location>
        <begin position="375"/>
        <end position="395"/>
    </location>
</feature>
<feature type="transmembrane region" description="Helical" evidence="2">
    <location>
        <begin position="265"/>
        <end position="287"/>
    </location>
</feature>
<dbReference type="EMBL" id="JACZDF010000006">
    <property type="protein sequence ID" value="MBD9699985.1"/>
    <property type="molecule type" value="Genomic_DNA"/>
</dbReference>
<evidence type="ECO:0000256" key="2">
    <source>
        <dbReference type="SAM" id="Phobius"/>
    </source>
</evidence>
<feature type="transmembrane region" description="Helical" evidence="2">
    <location>
        <begin position="204"/>
        <end position="224"/>
    </location>
</feature>
<organism evidence="3 4">
    <name type="scientific">Flavimobilis rhizosphaerae</name>
    <dbReference type="NCBI Taxonomy" id="2775421"/>
    <lineage>
        <taxon>Bacteria</taxon>
        <taxon>Bacillati</taxon>
        <taxon>Actinomycetota</taxon>
        <taxon>Actinomycetes</taxon>
        <taxon>Micrococcales</taxon>
        <taxon>Jonesiaceae</taxon>
        <taxon>Flavimobilis</taxon>
    </lineage>
</organism>
<sequence length="533" mass="56935">MTVRPPDAPADTPVDGSADDVAALDGGGATTLVDEAAAPGETATPGETAAPRETAALDETGAGADPRVERPSLWPAVAVAVVALAAYLTLSLARWHRWDTPSWDNGIFEQAIRGWAGLGWPVVDIKGDGYIQLGDHWSPLLVVIAPFYRMFPSPVTLLVAQAVLVAISVVPLTHAARRWLGRSAGLAVGVAYAASWGVQSAIDVQFHEYALAAPILAFGLAAALDGKWRRACLWILLLLGVKEDMGLTVAGFGVVLWCWGERRRAWQMVTAGLGGMALTLFVLIPIFNPWNRYDYWGKLGEEGAAGAPQGLAGLVDGAWRIFTNLLVPEVKIETLLLLLVVTAFAALRSPLLLMIVPTMLWRYAGSTEYYWGSTWHYSLILMPIIFAATIDGTRLLRTSSHAAARGFARAVPALTVVVAALLVPRFPFGDLVDPATYERPAHVAAGERALASIPVGASVASDLGLIVHLTSDRTVYWIGTESDVQPEYVAIRTWSGWGGNPPDDVAAYAASRFGGVYETSFDDGGYAVARRIG</sequence>
<dbReference type="Proteomes" id="UP000642107">
    <property type="component" value="Unassembled WGS sequence"/>
</dbReference>
<evidence type="ECO:0000256" key="1">
    <source>
        <dbReference type="SAM" id="MobiDB-lite"/>
    </source>
</evidence>
<feature type="transmembrane region" description="Helical" evidence="2">
    <location>
        <begin position="231"/>
        <end position="259"/>
    </location>
</feature>